<organism evidence="1 2">
    <name type="scientific">Bradyrhizobium uaiense</name>
    <dbReference type="NCBI Taxonomy" id="2594946"/>
    <lineage>
        <taxon>Bacteria</taxon>
        <taxon>Pseudomonadati</taxon>
        <taxon>Pseudomonadota</taxon>
        <taxon>Alphaproteobacteria</taxon>
        <taxon>Hyphomicrobiales</taxon>
        <taxon>Nitrobacteraceae</taxon>
        <taxon>Bradyrhizobium</taxon>
    </lineage>
</organism>
<evidence type="ECO:0000313" key="1">
    <source>
        <dbReference type="EMBL" id="NEV00256.1"/>
    </source>
</evidence>
<proteinExistence type="predicted"/>
<dbReference type="Proteomes" id="UP000468531">
    <property type="component" value="Unassembled WGS sequence"/>
</dbReference>
<name>A0A6P1BPF3_9BRAD</name>
<dbReference type="AlphaFoldDB" id="A0A6P1BPF3"/>
<accession>A0A6P1BPF3</accession>
<sequence>MISILTNRGTTRLATKSFQSLNFDFALASVIAVTPRTLRCGIFTSSLTGAVLRLTLSTRLAASRVAGAWWLKPVFDEDVCANAVAPTKPQTPRLMQTDLISMDRYPS</sequence>
<evidence type="ECO:0000313" key="2">
    <source>
        <dbReference type="Proteomes" id="UP000468531"/>
    </source>
</evidence>
<comment type="caution">
    <text evidence="1">The sequence shown here is derived from an EMBL/GenBank/DDBJ whole genome shotgun (WGS) entry which is preliminary data.</text>
</comment>
<keyword evidence="2" id="KW-1185">Reference proteome</keyword>
<dbReference type="EMBL" id="VKHP01000168">
    <property type="protein sequence ID" value="NEV00256.1"/>
    <property type="molecule type" value="Genomic_DNA"/>
</dbReference>
<dbReference type="RefSeq" id="WP_163159827.1">
    <property type="nucleotide sequence ID" value="NZ_VKHP01000168.1"/>
</dbReference>
<protein>
    <submittedName>
        <fullName evidence="1">Uncharacterized protein</fullName>
    </submittedName>
</protein>
<gene>
    <name evidence="1" type="ORF">FNJ47_31680</name>
</gene>
<reference evidence="1 2" key="1">
    <citation type="journal article" date="2020" name="Arch. Microbiol.">
        <title>Bradyrhizobium uaiense sp. nov., a new highly efficient cowpea symbiont.</title>
        <authorList>
            <person name="Cabral Michel D."/>
            <person name="Azarias Guimaraes A."/>
            <person name="Martins da Costa E."/>
            <person name="Soares de Carvalho T."/>
            <person name="Balsanelli E."/>
            <person name="Willems A."/>
            <person name="Maltempi de Souza E."/>
            <person name="de Souza Moreira F.M."/>
        </authorList>
    </citation>
    <scope>NUCLEOTIDE SEQUENCE [LARGE SCALE GENOMIC DNA]</scope>
    <source>
        <strain evidence="1 2">UFLA 03-164</strain>
    </source>
</reference>